<dbReference type="InterPro" id="IPR036249">
    <property type="entry name" value="Thioredoxin-like_sf"/>
</dbReference>
<evidence type="ECO:0000256" key="3">
    <source>
        <dbReference type="ARBA" id="ARBA00022630"/>
    </source>
</evidence>
<dbReference type="Pfam" id="PF07976">
    <property type="entry name" value="Phe_hydrox_dim"/>
    <property type="match status" value="1"/>
</dbReference>
<dbReference type="PANTHER" id="PTHR43004">
    <property type="entry name" value="TRK SYSTEM POTASSIUM UPTAKE PROTEIN"/>
    <property type="match status" value="1"/>
</dbReference>
<feature type="compositionally biased region" description="Pro residues" evidence="6">
    <location>
        <begin position="380"/>
        <end position="391"/>
    </location>
</feature>
<dbReference type="AlphaFoldDB" id="A0A367JJ42"/>
<evidence type="ECO:0000256" key="5">
    <source>
        <dbReference type="ARBA" id="ARBA00023002"/>
    </source>
</evidence>
<protein>
    <submittedName>
        <fullName evidence="9">Uncharacterized protein</fullName>
    </submittedName>
</protein>
<evidence type="ECO:0000256" key="4">
    <source>
        <dbReference type="ARBA" id="ARBA00022827"/>
    </source>
</evidence>
<evidence type="ECO:0000259" key="7">
    <source>
        <dbReference type="Pfam" id="PF01494"/>
    </source>
</evidence>
<dbReference type="SUPFAM" id="SSF51905">
    <property type="entry name" value="FAD/NAD(P)-binding domain"/>
    <property type="match status" value="1"/>
</dbReference>
<proteinExistence type="inferred from homology"/>
<dbReference type="InterPro" id="IPR036188">
    <property type="entry name" value="FAD/NAD-bd_sf"/>
</dbReference>
<dbReference type="GO" id="GO:0016709">
    <property type="term" value="F:oxidoreductase activity, acting on paired donors, with incorporation or reduction of molecular oxygen, NAD(P)H as one donor, and incorporation of one atom of oxygen"/>
    <property type="evidence" value="ECO:0007669"/>
    <property type="project" value="UniProtKB-ARBA"/>
</dbReference>
<reference evidence="9 10" key="1">
    <citation type="journal article" date="2018" name="G3 (Bethesda)">
        <title>Phylogenetic and Phylogenomic Definition of Rhizopus Species.</title>
        <authorList>
            <person name="Gryganskyi A.P."/>
            <person name="Golan J."/>
            <person name="Dolatabadi S."/>
            <person name="Mondo S."/>
            <person name="Robb S."/>
            <person name="Idnurm A."/>
            <person name="Muszewska A."/>
            <person name="Steczkiewicz K."/>
            <person name="Masonjones S."/>
            <person name="Liao H.L."/>
            <person name="Gajdeczka M.T."/>
            <person name="Anike F."/>
            <person name="Vuek A."/>
            <person name="Anishchenko I.M."/>
            <person name="Voigt K."/>
            <person name="de Hoog G.S."/>
            <person name="Smith M.E."/>
            <person name="Heitman J."/>
            <person name="Vilgalys R."/>
            <person name="Stajich J.E."/>
        </authorList>
    </citation>
    <scope>NUCLEOTIDE SEQUENCE [LARGE SCALE GENOMIC DNA]</scope>
    <source>
        <strain evidence="9 10">LSU 92-RS-03</strain>
    </source>
</reference>
<keyword evidence="4" id="KW-0274">FAD</keyword>
<comment type="caution">
    <text evidence="9">The sequence shown here is derived from an EMBL/GenBank/DDBJ whole genome shotgun (WGS) entry which is preliminary data.</text>
</comment>
<dbReference type="InterPro" id="IPR002938">
    <property type="entry name" value="FAD-bd"/>
</dbReference>
<dbReference type="SUPFAM" id="SSF52833">
    <property type="entry name" value="Thioredoxin-like"/>
    <property type="match status" value="1"/>
</dbReference>
<dbReference type="GO" id="GO:0071949">
    <property type="term" value="F:FAD binding"/>
    <property type="evidence" value="ECO:0007669"/>
    <property type="project" value="InterPro"/>
</dbReference>
<comment type="cofactor">
    <cofactor evidence="1">
        <name>FAD</name>
        <dbReference type="ChEBI" id="CHEBI:57692"/>
    </cofactor>
</comment>
<dbReference type="InterPro" id="IPR038220">
    <property type="entry name" value="PHOX_C_sf"/>
</dbReference>
<dbReference type="Pfam" id="PF01494">
    <property type="entry name" value="FAD_binding_3"/>
    <property type="match status" value="1"/>
</dbReference>
<keyword evidence="10" id="KW-1185">Reference proteome</keyword>
<name>A0A367JJ42_RHIST</name>
<dbReference type="InterPro" id="IPR012941">
    <property type="entry name" value="Phe_hydrox_C_dim_dom"/>
</dbReference>
<dbReference type="PANTHER" id="PTHR43004:SF19">
    <property type="entry name" value="BINDING MONOOXYGENASE, PUTATIVE (JCVI)-RELATED"/>
    <property type="match status" value="1"/>
</dbReference>
<keyword evidence="3" id="KW-0285">Flavoprotein</keyword>
<dbReference type="EMBL" id="PJQM01003240">
    <property type="protein sequence ID" value="RCH89960.1"/>
    <property type="molecule type" value="Genomic_DNA"/>
</dbReference>
<dbReference type="Proteomes" id="UP000253551">
    <property type="component" value="Unassembled WGS sequence"/>
</dbReference>
<dbReference type="InterPro" id="IPR050641">
    <property type="entry name" value="RIFMO-like"/>
</dbReference>
<keyword evidence="5" id="KW-0560">Oxidoreductase</keyword>
<dbReference type="STRING" id="4846.A0A367JJ42"/>
<comment type="similarity">
    <text evidence="2">Belongs to the PheA/TfdB FAD monooxygenase family.</text>
</comment>
<feature type="region of interest" description="Disordered" evidence="6">
    <location>
        <begin position="377"/>
        <end position="414"/>
    </location>
</feature>
<accession>A0A367JJ42</accession>
<evidence type="ECO:0000256" key="1">
    <source>
        <dbReference type="ARBA" id="ARBA00001974"/>
    </source>
</evidence>
<feature type="domain" description="FAD-binding" evidence="7">
    <location>
        <begin position="31"/>
        <end position="235"/>
    </location>
</feature>
<dbReference type="OrthoDB" id="1716816at2759"/>
<evidence type="ECO:0000256" key="6">
    <source>
        <dbReference type="SAM" id="MobiDB-lite"/>
    </source>
</evidence>
<dbReference type="Gene3D" id="3.40.30.20">
    <property type="match status" value="1"/>
</dbReference>
<dbReference type="Gene3D" id="3.30.70.2450">
    <property type="match status" value="1"/>
</dbReference>
<evidence type="ECO:0000259" key="8">
    <source>
        <dbReference type="Pfam" id="PF07976"/>
    </source>
</evidence>
<evidence type="ECO:0000313" key="9">
    <source>
        <dbReference type="EMBL" id="RCH89960.1"/>
    </source>
</evidence>
<evidence type="ECO:0000256" key="2">
    <source>
        <dbReference type="ARBA" id="ARBA00007801"/>
    </source>
</evidence>
<sequence length="688" mass="77764">MGSLYYQYRPLPIPEDHQPQFKSIFTKDTDTQTMKVWKSNVVIGADGQTSFVRQKLGIPLRNNHGSTKATRIFYTLQINIITTNFPGAKHISVICKKKDILYIIGHQHQFFVTFEHKPSWSKVSVDQEIPVQLAIEHIRSVLEPYKVEFGKVKNYTRWNGGDQSVSEEYSTDASCFFIGSAAQLIHPPGMFDINMHLTQVHNLCWKLALHLSHRACPQLLQTFESEMRHKTEEVMYVSTLFMNFIGDYYKLQEEEGGILGLNSSHTRDLVYQLERLKSCFVGDTPFLSNMLNHQAVEQDLLSLNEDDLNQSTSSFVFMAPPPSTTAPIEFQKSQPGCLAPNAKLKPYTLFQLLFMTSSQNTTNSKLILSPTISSKTLPIPQKPLSPPPPPSSSSSQTELELEELKRNRSNSATTGNLSSTLLAVFQKNLNSGLKKRNSTQSTPSAPPVTPIITASALISPERWKSIKTNHHQLSERIHQLNKGLTFTLLIFCGPLLQDSIERVQSFVRRFNSPLSFIHRYEYDQFYNNNRHSVGDKSLSSISTCSSSFDFRKSSLDTPRTSFDSQYQSPDNHSTSPLFSMIFITSSCKNEATRYLNNTPPAIVHSTFPCGLAQVFIDHDQQCYKAYDISHHQPEVVVVRPDGYIGTRVTIDEDQDASFERLCHYFDSFLRPFVDMNSAAAVVAAGYDC</sequence>
<gene>
    <name evidence="9" type="ORF">CU098_006293</name>
</gene>
<feature type="domain" description="Phenol hydroxylase-like C-terminal dimerisation" evidence="8">
    <location>
        <begin position="485"/>
        <end position="670"/>
    </location>
</feature>
<organism evidence="9 10">
    <name type="scientific">Rhizopus stolonifer</name>
    <name type="common">Rhizopus nigricans</name>
    <dbReference type="NCBI Taxonomy" id="4846"/>
    <lineage>
        <taxon>Eukaryota</taxon>
        <taxon>Fungi</taxon>
        <taxon>Fungi incertae sedis</taxon>
        <taxon>Mucoromycota</taxon>
        <taxon>Mucoromycotina</taxon>
        <taxon>Mucoromycetes</taxon>
        <taxon>Mucorales</taxon>
        <taxon>Mucorineae</taxon>
        <taxon>Rhizopodaceae</taxon>
        <taxon>Rhizopus</taxon>
    </lineage>
</organism>
<dbReference type="PRINTS" id="PR00420">
    <property type="entry name" value="RNGMNOXGNASE"/>
</dbReference>
<dbReference type="Gene3D" id="3.50.50.60">
    <property type="entry name" value="FAD/NAD(P)-binding domain"/>
    <property type="match status" value="1"/>
</dbReference>
<evidence type="ECO:0000313" key="10">
    <source>
        <dbReference type="Proteomes" id="UP000253551"/>
    </source>
</evidence>